<name>A0A4Y7Q5T8_9AGAM</name>
<sequence>MLSSRSNSRDRDTTKTSLIDLQMKRCRPIMGPCTLRYDFLYHLFTTIVLLSRQSTAVYDTLVFYFVIRHRCVVYIVRKIKIISSQ</sequence>
<dbReference type="EMBL" id="ML170172">
    <property type="protein sequence ID" value="TDL23023.1"/>
    <property type="molecule type" value="Genomic_DNA"/>
</dbReference>
<evidence type="ECO:0000313" key="1">
    <source>
        <dbReference type="EMBL" id="TDL23023.1"/>
    </source>
</evidence>
<dbReference type="AlphaFoldDB" id="A0A4Y7Q5T8"/>
<reference evidence="1 2" key="1">
    <citation type="submission" date="2018-06" db="EMBL/GenBank/DDBJ databases">
        <title>A transcriptomic atlas of mushroom development highlights an independent origin of complex multicellularity.</title>
        <authorList>
            <consortium name="DOE Joint Genome Institute"/>
            <person name="Krizsan K."/>
            <person name="Almasi E."/>
            <person name="Merenyi Z."/>
            <person name="Sahu N."/>
            <person name="Viragh M."/>
            <person name="Koszo T."/>
            <person name="Mondo S."/>
            <person name="Kiss B."/>
            <person name="Balint B."/>
            <person name="Kues U."/>
            <person name="Barry K."/>
            <person name="Hegedus J.C."/>
            <person name="Henrissat B."/>
            <person name="Johnson J."/>
            <person name="Lipzen A."/>
            <person name="Ohm R."/>
            <person name="Nagy I."/>
            <person name="Pangilinan J."/>
            <person name="Yan J."/>
            <person name="Xiong Y."/>
            <person name="Grigoriev I.V."/>
            <person name="Hibbett D.S."/>
            <person name="Nagy L.G."/>
        </authorList>
    </citation>
    <scope>NUCLEOTIDE SEQUENCE [LARGE SCALE GENOMIC DNA]</scope>
    <source>
        <strain evidence="1 2">SZMC22713</strain>
    </source>
</reference>
<dbReference type="VEuPathDB" id="FungiDB:BD410DRAFT_186345"/>
<accession>A0A4Y7Q5T8</accession>
<dbReference type="Proteomes" id="UP000294933">
    <property type="component" value="Unassembled WGS sequence"/>
</dbReference>
<evidence type="ECO:0000313" key="2">
    <source>
        <dbReference type="Proteomes" id="UP000294933"/>
    </source>
</evidence>
<proteinExistence type="predicted"/>
<protein>
    <submittedName>
        <fullName evidence="1">Uncharacterized protein</fullName>
    </submittedName>
</protein>
<organism evidence="1 2">
    <name type="scientific">Rickenella mellea</name>
    <dbReference type="NCBI Taxonomy" id="50990"/>
    <lineage>
        <taxon>Eukaryota</taxon>
        <taxon>Fungi</taxon>
        <taxon>Dikarya</taxon>
        <taxon>Basidiomycota</taxon>
        <taxon>Agaricomycotina</taxon>
        <taxon>Agaricomycetes</taxon>
        <taxon>Hymenochaetales</taxon>
        <taxon>Rickenellaceae</taxon>
        <taxon>Rickenella</taxon>
    </lineage>
</organism>
<gene>
    <name evidence="1" type="ORF">BD410DRAFT_186345</name>
</gene>
<keyword evidence="2" id="KW-1185">Reference proteome</keyword>